<dbReference type="HAMAP" id="MF_00303">
    <property type="entry name" value="Trigger_factor_Tig"/>
    <property type="match status" value="1"/>
</dbReference>
<evidence type="ECO:0000256" key="7">
    <source>
        <dbReference type="ARBA" id="ARBA00023235"/>
    </source>
</evidence>
<dbReference type="NCBIfam" id="TIGR00115">
    <property type="entry name" value="tig"/>
    <property type="match status" value="1"/>
</dbReference>
<dbReference type="GO" id="GO:0015031">
    <property type="term" value="P:protein transport"/>
    <property type="evidence" value="ECO:0007669"/>
    <property type="project" value="UniProtKB-UniRule"/>
</dbReference>
<dbReference type="GO" id="GO:0005737">
    <property type="term" value="C:cytoplasm"/>
    <property type="evidence" value="ECO:0007669"/>
    <property type="project" value="UniProtKB-SubCell"/>
</dbReference>
<dbReference type="InterPro" id="IPR005215">
    <property type="entry name" value="Trig_fac"/>
</dbReference>
<dbReference type="Gene3D" id="1.10.3120.10">
    <property type="entry name" value="Trigger factor, C-terminal domain"/>
    <property type="match status" value="1"/>
</dbReference>
<proteinExistence type="inferred from homology"/>
<dbReference type="GO" id="GO:0003755">
    <property type="term" value="F:peptidyl-prolyl cis-trans isomerase activity"/>
    <property type="evidence" value="ECO:0007669"/>
    <property type="project" value="UniProtKB-UniRule"/>
</dbReference>
<evidence type="ECO:0000256" key="1">
    <source>
        <dbReference type="ARBA" id="ARBA00000971"/>
    </source>
</evidence>
<dbReference type="GO" id="GO:0051083">
    <property type="term" value="P:'de novo' cotranslational protein folding"/>
    <property type="evidence" value="ECO:0007669"/>
    <property type="project" value="TreeGrafter"/>
</dbReference>
<evidence type="ECO:0000256" key="4">
    <source>
        <dbReference type="ARBA" id="ARBA00016902"/>
    </source>
</evidence>
<comment type="subcellular location">
    <subcellularLocation>
        <location evidence="9">Cytoplasm</location>
    </subcellularLocation>
    <text evidence="9">About half TF is bound to the ribosome near the polypeptide exit tunnel while the other half is free in the cytoplasm.</text>
</comment>
<dbReference type="PANTHER" id="PTHR30560">
    <property type="entry name" value="TRIGGER FACTOR CHAPERONE AND PEPTIDYL-PROLYL CIS/TRANS ISOMERASE"/>
    <property type="match status" value="1"/>
</dbReference>
<comment type="similarity">
    <text evidence="2 9">Belongs to the FKBP-type PPIase family. Tig subfamily.</text>
</comment>
<evidence type="ECO:0000256" key="3">
    <source>
        <dbReference type="ARBA" id="ARBA00013194"/>
    </source>
</evidence>
<evidence type="ECO:0000259" key="11">
    <source>
        <dbReference type="Pfam" id="PF05698"/>
    </source>
</evidence>
<evidence type="ECO:0000256" key="5">
    <source>
        <dbReference type="ARBA" id="ARBA00023110"/>
    </source>
</evidence>
<reference evidence="12 13" key="1">
    <citation type="submission" date="2015-11" db="EMBL/GenBank/DDBJ databases">
        <authorList>
            <person name="Varghese N."/>
        </authorList>
    </citation>
    <scope>NUCLEOTIDE SEQUENCE [LARGE SCALE GENOMIC DNA]</scope>
    <source>
        <strain evidence="12 13">JGI-24</strain>
    </source>
</reference>
<feature type="domain" description="Trigger factor ribosome-binding bacterial" evidence="10">
    <location>
        <begin position="1"/>
        <end position="144"/>
    </location>
</feature>
<dbReference type="GO" id="GO:0043335">
    <property type="term" value="P:protein unfolding"/>
    <property type="evidence" value="ECO:0007669"/>
    <property type="project" value="TreeGrafter"/>
</dbReference>
<dbReference type="PIRSF" id="PIRSF003095">
    <property type="entry name" value="Trigger_factor"/>
    <property type="match status" value="1"/>
</dbReference>
<comment type="domain">
    <text evidence="9">Consists of 3 domains; the N-terminus binds the ribosome, the middle domain has PPIase activity, while the C-terminus has intrinsic chaperone activity on its own.</text>
</comment>
<evidence type="ECO:0000313" key="13">
    <source>
        <dbReference type="Proteomes" id="UP000243065"/>
    </source>
</evidence>
<dbReference type="GO" id="GO:0051301">
    <property type="term" value="P:cell division"/>
    <property type="evidence" value="ECO:0007669"/>
    <property type="project" value="UniProtKB-KW"/>
</dbReference>
<dbReference type="SUPFAM" id="SSF102735">
    <property type="entry name" value="Trigger factor ribosome-binding domain"/>
    <property type="match status" value="1"/>
</dbReference>
<dbReference type="EMBL" id="CZVU01000060">
    <property type="protein sequence ID" value="CUT03081.1"/>
    <property type="molecule type" value="Genomic_DNA"/>
</dbReference>
<dbReference type="InterPro" id="IPR027304">
    <property type="entry name" value="Trigger_fact/SurA_dom_sf"/>
</dbReference>
<evidence type="ECO:0000256" key="2">
    <source>
        <dbReference type="ARBA" id="ARBA00005464"/>
    </source>
</evidence>
<evidence type="ECO:0000256" key="9">
    <source>
        <dbReference type="HAMAP-Rule" id="MF_00303"/>
    </source>
</evidence>
<dbReference type="InterPro" id="IPR008881">
    <property type="entry name" value="Trigger_fac_ribosome-bd_bac"/>
</dbReference>
<sequence>MELNINKLSQTEQEAEVKLNWDELVPYFEEAYKKFRAEAEIKGFRKGKAPIELIKRQFGEQIEYDALDDIVNDIYKNLVKDKKIDPIGTPELVDVDYKRGESLIFKIKYEVMPEIQLANYENLQIEKIVHAVDDKEVEDEIKRLLIANATYEEADEVKDKLYRVTVDLQGVDQNNLPVLGRRSEDVVIDLEDESVVEGLRERLLKAKKGDEFIIELMVDNKPEKVRVSVKKIEKKILPELNDEFASKVTGGKVNTVDELRSYLKAELQKWWNEYSELKFYDAIISELVRMNDFTVPESLIEDFIQSMLDEEKSKYPDGKLPENFDEQFFRQKKRADAVFNAKWYIIKNRIAQVEGIELTDEDFEKLAEEDSAEIGIEKEKLMSFYRSSEHIKEKILNRKVLQFLKDKVKVVEKFV</sequence>
<comment type="catalytic activity">
    <reaction evidence="1 9">
        <text>[protein]-peptidylproline (omega=180) = [protein]-peptidylproline (omega=0)</text>
        <dbReference type="Rhea" id="RHEA:16237"/>
        <dbReference type="Rhea" id="RHEA-COMP:10747"/>
        <dbReference type="Rhea" id="RHEA-COMP:10748"/>
        <dbReference type="ChEBI" id="CHEBI:83833"/>
        <dbReference type="ChEBI" id="CHEBI:83834"/>
        <dbReference type="EC" id="5.2.1.8"/>
    </reaction>
</comment>
<dbReference type="InterPro" id="IPR036611">
    <property type="entry name" value="Trigger_fac_ribosome-bd_sf"/>
</dbReference>
<dbReference type="SUPFAM" id="SSF54534">
    <property type="entry name" value="FKBP-like"/>
    <property type="match status" value="1"/>
</dbReference>
<dbReference type="Gene3D" id="3.30.70.1050">
    <property type="entry name" value="Trigger factor ribosome-binding domain"/>
    <property type="match status" value="1"/>
</dbReference>
<evidence type="ECO:0000259" key="10">
    <source>
        <dbReference type="Pfam" id="PF05697"/>
    </source>
</evidence>
<keyword evidence="9" id="KW-0132">Cell division</keyword>
<evidence type="ECO:0000256" key="8">
    <source>
        <dbReference type="ARBA" id="ARBA00029986"/>
    </source>
</evidence>
<keyword evidence="5 9" id="KW-0697">Rotamase</keyword>
<evidence type="ECO:0000256" key="6">
    <source>
        <dbReference type="ARBA" id="ARBA00023186"/>
    </source>
</evidence>
<dbReference type="GO" id="GO:0044183">
    <property type="term" value="F:protein folding chaperone"/>
    <property type="evidence" value="ECO:0007669"/>
    <property type="project" value="TreeGrafter"/>
</dbReference>
<accession>A0A656D8D0</accession>
<dbReference type="Proteomes" id="UP000243065">
    <property type="component" value="Unassembled WGS sequence"/>
</dbReference>
<dbReference type="SUPFAM" id="SSF109998">
    <property type="entry name" value="Triger factor/SurA peptide-binding domain-like"/>
    <property type="match status" value="1"/>
</dbReference>
<dbReference type="EC" id="5.2.1.8" evidence="3 9"/>
<dbReference type="InterPro" id="IPR046357">
    <property type="entry name" value="PPIase_dom_sf"/>
</dbReference>
<evidence type="ECO:0000313" key="12">
    <source>
        <dbReference type="EMBL" id="CUT03081.1"/>
    </source>
</evidence>
<feature type="domain" description="Trigger factor C-terminal" evidence="11">
    <location>
        <begin position="255"/>
        <end position="405"/>
    </location>
</feature>
<dbReference type="RefSeq" id="WP_072150597.1">
    <property type="nucleotide sequence ID" value="NZ_CZVU01000060.1"/>
</dbReference>
<dbReference type="AlphaFoldDB" id="A0A656D8D0"/>
<dbReference type="GO" id="GO:0043022">
    <property type="term" value="F:ribosome binding"/>
    <property type="evidence" value="ECO:0007669"/>
    <property type="project" value="TreeGrafter"/>
</dbReference>
<keyword evidence="13" id="KW-1185">Reference proteome</keyword>
<protein>
    <recommendedName>
        <fullName evidence="4 9">Trigger factor</fullName>
        <shortName evidence="9">TF</shortName>
        <ecNumber evidence="3 9">5.2.1.8</ecNumber>
    </recommendedName>
    <alternativeName>
        <fullName evidence="8 9">PPIase</fullName>
    </alternativeName>
</protein>
<dbReference type="OrthoDB" id="9767721at2"/>
<gene>
    <name evidence="9" type="primary">tig</name>
    <name evidence="12" type="ORF">JGI24_01238</name>
</gene>
<dbReference type="Pfam" id="PF05697">
    <property type="entry name" value="Trigger_N"/>
    <property type="match status" value="1"/>
</dbReference>
<dbReference type="InterPro" id="IPR037041">
    <property type="entry name" value="Trigger_fac_C_sf"/>
</dbReference>
<dbReference type="InterPro" id="IPR008880">
    <property type="entry name" value="Trigger_fac_C"/>
</dbReference>
<dbReference type="Pfam" id="PF05698">
    <property type="entry name" value="Trigger_C"/>
    <property type="match status" value="1"/>
</dbReference>
<dbReference type="PANTHER" id="PTHR30560:SF3">
    <property type="entry name" value="TRIGGER FACTOR-LIKE PROTEIN TIG, CHLOROPLASTIC"/>
    <property type="match status" value="1"/>
</dbReference>
<keyword evidence="9" id="KW-0963">Cytoplasm</keyword>
<dbReference type="Gene3D" id="3.10.50.40">
    <property type="match status" value="1"/>
</dbReference>
<comment type="function">
    <text evidence="9">Involved in protein export. Acts as a chaperone by maintaining the newly synthesized protein in an open conformation. Functions as a peptidyl-prolyl cis-trans isomerase.</text>
</comment>
<keyword evidence="6 9" id="KW-0143">Chaperone</keyword>
<name>A0A656D8D0_KRYT1</name>
<organism evidence="12 13">
    <name type="scientific">Kryptobacter tengchongensis</name>
    <dbReference type="NCBI Taxonomy" id="1643429"/>
    <lineage>
        <taxon>Bacteria</taxon>
        <taxon>Pseudomonadati</taxon>
        <taxon>Candidatus Kryptoniota</taxon>
        <taxon>Candidatus Kryptobacter</taxon>
    </lineage>
</organism>
<keyword evidence="9" id="KW-0131">Cell cycle</keyword>
<keyword evidence="7 9" id="KW-0413">Isomerase</keyword>